<evidence type="ECO:0000259" key="5">
    <source>
        <dbReference type="PROSITE" id="PS50887"/>
    </source>
</evidence>
<dbReference type="Proteomes" id="UP000254266">
    <property type="component" value="Unassembled WGS sequence"/>
</dbReference>
<feature type="domain" description="PAS" evidence="3">
    <location>
        <begin position="229"/>
        <end position="284"/>
    </location>
</feature>
<keyword evidence="2" id="KW-1133">Transmembrane helix</keyword>
<dbReference type="SMART" id="SM00267">
    <property type="entry name" value="GGDEF"/>
    <property type="match status" value="1"/>
</dbReference>
<evidence type="ECO:0000259" key="4">
    <source>
        <dbReference type="PROSITE" id="PS50113"/>
    </source>
</evidence>
<proteinExistence type="predicted"/>
<gene>
    <name evidence="6" type="ORF">DIZ80_13315</name>
</gene>
<dbReference type="Gene3D" id="3.30.450.20">
    <property type="entry name" value="PAS domain"/>
    <property type="match status" value="1"/>
</dbReference>
<dbReference type="PROSITE" id="PS50112">
    <property type="entry name" value="PAS"/>
    <property type="match status" value="1"/>
</dbReference>
<dbReference type="InterPro" id="IPR052163">
    <property type="entry name" value="DGC-Regulatory_Protein"/>
</dbReference>
<dbReference type="PANTHER" id="PTHR46663">
    <property type="entry name" value="DIGUANYLATE CYCLASE DGCT-RELATED"/>
    <property type="match status" value="1"/>
</dbReference>
<dbReference type="CDD" id="cd00130">
    <property type="entry name" value="PAS"/>
    <property type="match status" value="1"/>
</dbReference>
<organism evidence="6 7">
    <name type="scientific">endosymbiont of Galathealinum brachiosum</name>
    <dbReference type="NCBI Taxonomy" id="2200906"/>
    <lineage>
        <taxon>Bacteria</taxon>
        <taxon>Pseudomonadati</taxon>
        <taxon>Pseudomonadota</taxon>
        <taxon>Gammaproteobacteria</taxon>
        <taxon>sulfur-oxidizing symbionts</taxon>
    </lineage>
</organism>
<dbReference type="Pfam" id="PF12729">
    <property type="entry name" value="4HB_MCP_1"/>
    <property type="match status" value="1"/>
</dbReference>
<dbReference type="PROSITE" id="PS50887">
    <property type="entry name" value="GGDEF"/>
    <property type="match status" value="1"/>
</dbReference>
<comment type="cofactor">
    <cofactor evidence="1">
        <name>Mg(2+)</name>
        <dbReference type="ChEBI" id="CHEBI:18420"/>
    </cofactor>
</comment>
<keyword evidence="2" id="KW-0812">Transmembrane</keyword>
<accession>A0A370D842</accession>
<dbReference type="Pfam" id="PF13426">
    <property type="entry name" value="PAS_9"/>
    <property type="match status" value="1"/>
</dbReference>
<feature type="transmembrane region" description="Helical" evidence="2">
    <location>
        <begin position="12"/>
        <end position="36"/>
    </location>
</feature>
<keyword evidence="2" id="KW-0472">Membrane</keyword>
<evidence type="ECO:0008006" key="8">
    <source>
        <dbReference type="Google" id="ProtNLM"/>
    </source>
</evidence>
<dbReference type="SUPFAM" id="SSF55073">
    <property type="entry name" value="Nucleotide cyclase"/>
    <property type="match status" value="1"/>
</dbReference>
<evidence type="ECO:0000256" key="2">
    <source>
        <dbReference type="SAM" id="Phobius"/>
    </source>
</evidence>
<reference evidence="6 7" key="1">
    <citation type="journal article" date="2018" name="ISME J.">
        <title>Endosymbiont genomes yield clues of tubeworm success.</title>
        <authorList>
            <person name="Li Y."/>
            <person name="Liles M.R."/>
            <person name="Halanych K.M."/>
        </authorList>
    </citation>
    <scope>NUCLEOTIDE SEQUENCE [LARGE SCALE GENOMIC DNA]</scope>
    <source>
        <strain evidence="6">A1464</strain>
    </source>
</reference>
<dbReference type="PANTHER" id="PTHR46663:SF3">
    <property type="entry name" value="SLL0267 PROTEIN"/>
    <property type="match status" value="1"/>
</dbReference>
<sequence>MVNTSLHTRPGAIKLLLVIGFSLVLFILLVIALLGLSSASSFSNKLTQTVQNNNIRTQYANKMRNSSYERINLLHQMVRTVDPFERDALFIKFRERGSVFLEAREKIIQLGLNRESQKLIDLQRKFSSIAGPIQYKVIELLNVGQTENAINILINKVIPAQDNAIKKVDEFIHLQQLYNNNSLLLTNKEFKKSFEIITLLTILSILIAILASGFILKRTNLIFKALYNSELREKVIRENIVDTVVTYNDLGIIKSCNKAVSHVFGYKAENIIGEQITRLVSADDIMHTDIELETSQTDNIVNTSRQITSFHKDGTQIYLNIGISKVIVNNKVLYIAILSDITEQIHAEESLRKLNEDLETRVADRTTELQLANTQLKYQANHDTVTNLPNRIFLNEHLQKTLINARRQNKKTAVFFLDIDGFKNINDTHGHETGDLLLKEIGKKITSSLRLSDVVARVGGDEFIAILDDISNTSPVELIAHKIIDAISTPFNINNNFCNIGVSIGISIYPDDGRDMDTLIKHADQAMYKIKSTGKNNLYFYKKIAGC</sequence>
<dbReference type="AlphaFoldDB" id="A0A370D842"/>
<evidence type="ECO:0000256" key="1">
    <source>
        <dbReference type="ARBA" id="ARBA00001946"/>
    </source>
</evidence>
<evidence type="ECO:0000259" key="3">
    <source>
        <dbReference type="PROSITE" id="PS50112"/>
    </source>
</evidence>
<dbReference type="InterPro" id="IPR043128">
    <property type="entry name" value="Rev_trsase/Diguanyl_cyclase"/>
</dbReference>
<feature type="domain" description="GGDEF" evidence="5">
    <location>
        <begin position="410"/>
        <end position="543"/>
    </location>
</feature>
<dbReference type="NCBIfam" id="TIGR00254">
    <property type="entry name" value="GGDEF"/>
    <property type="match status" value="1"/>
</dbReference>
<dbReference type="InterPro" id="IPR029787">
    <property type="entry name" value="Nucleotide_cyclase"/>
</dbReference>
<dbReference type="InterPro" id="IPR024478">
    <property type="entry name" value="HlyB_4HB_MCP"/>
</dbReference>
<dbReference type="InterPro" id="IPR000014">
    <property type="entry name" value="PAS"/>
</dbReference>
<dbReference type="InterPro" id="IPR000700">
    <property type="entry name" value="PAS-assoc_C"/>
</dbReference>
<dbReference type="InterPro" id="IPR035965">
    <property type="entry name" value="PAS-like_dom_sf"/>
</dbReference>
<dbReference type="Pfam" id="PF00990">
    <property type="entry name" value="GGDEF"/>
    <property type="match status" value="1"/>
</dbReference>
<dbReference type="PROSITE" id="PS50113">
    <property type="entry name" value="PAC"/>
    <property type="match status" value="1"/>
</dbReference>
<feature type="transmembrane region" description="Helical" evidence="2">
    <location>
        <begin position="196"/>
        <end position="216"/>
    </location>
</feature>
<evidence type="ECO:0000313" key="6">
    <source>
        <dbReference type="EMBL" id="RDH81092.1"/>
    </source>
</evidence>
<dbReference type="SUPFAM" id="SSF55785">
    <property type="entry name" value="PYP-like sensor domain (PAS domain)"/>
    <property type="match status" value="1"/>
</dbReference>
<dbReference type="FunFam" id="3.30.70.270:FF:000001">
    <property type="entry name" value="Diguanylate cyclase domain protein"/>
    <property type="match status" value="1"/>
</dbReference>
<dbReference type="InterPro" id="IPR000160">
    <property type="entry name" value="GGDEF_dom"/>
</dbReference>
<feature type="domain" description="PAC" evidence="4">
    <location>
        <begin position="303"/>
        <end position="353"/>
    </location>
</feature>
<protein>
    <recommendedName>
        <fullName evidence="8">Diguanylate cyclase</fullName>
    </recommendedName>
</protein>
<dbReference type="CDD" id="cd01949">
    <property type="entry name" value="GGDEF"/>
    <property type="match status" value="1"/>
</dbReference>
<keyword evidence="7" id="KW-1185">Reference proteome</keyword>
<dbReference type="Gene3D" id="3.30.70.270">
    <property type="match status" value="1"/>
</dbReference>
<dbReference type="GO" id="GO:0003824">
    <property type="term" value="F:catalytic activity"/>
    <property type="evidence" value="ECO:0007669"/>
    <property type="project" value="UniProtKB-ARBA"/>
</dbReference>
<evidence type="ECO:0000313" key="7">
    <source>
        <dbReference type="Proteomes" id="UP000254266"/>
    </source>
</evidence>
<name>A0A370D842_9GAMM</name>
<dbReference type="EMBL" id="QFXC01000013">
    <property type="protein sequence ID" value="RDH81092.1"/>
    <property type="molecule type" value="Genomic_DNA"/>
</dbReference>
<dbReference type="NCBIfam" id="TIGR00229">
    <property type="entry name" value="sensory_box"/>
    <property type="match status" value="1"/>
</dbReference>
<comment type="caution">
    <text evidence="6">The sequence shown here is derived from an EMBL/GenBank/DDBJ whole genome shotgun (WGS) entry which is preliminary data.</text>
</comment>